<protein>
    <submittedName>
        <fullName evidence="1">Uncharacterized protein</fullName>
    </submittedName>
</protein>
<sequence length="56" mass="6426">NNTQACSLRGLRPRGIASEPELQRQNIHSLPSAFRVCLLRLVGMILQRRRVQRLDS</sequence>
<comment type="caution">
    <text evidence="1">The sequence shown here is derived from an EMBL/GenBank/DDBJ whole genome shotgun (WGS) entry which is preliminary data.</text>
</comment>
<dbReference type="EMBL" id="LXQA010763122">
    <property type="protein sequence ID" value="MCI69791.1"/>
    <property type="molecule type" value="Genomic_DNA"/>
</dbReference>
<keyword evidence="2" id="KW-1185">Reference proteome</keyword>
<evidence type="ECO:0000313" key="1">
    <source>
        <dbReference type="EMBL" id="MCI69791.1"/>
    </source>
</evidence>
<proteinExistence type="predicted"/>
<evidence type="ECO:0000313" key="2">
    <source>
        <dbReference type="Proteomes" id="UP000265520"/>
    </source>
</evidence>
<organism evidence="1 2">
    <name type="scientific">Trifolium medium</name>
    <dbReference type="NCBI Taxonomy" id="97028"/>
    <lineage>
        <taxon>Eukaryota</taxon>
        <taxon>Viridiplantae</taxon>
        <taxon>Streptophyta</taxon>
        <taxon>Embryophyta</taxon>
        <taxon>Tracheophyta</taxon>
        <taxon>Spermatophyta</taxon>
        <taxon>Magnoliopsida</taxon>
        <taxon>eudicotyledons</taxon>
        <taxon>Gunneridae</taxon>
        <taxon>Pentapetalae</taxon>
        <taxon>rosids</taxon>
        <taxon>fabids</taxon>
        <taxon>Fabales</taxon>
        <taxon>Fabaceae</taxon>
        <taxon>Papilionoideae</taxon>
        <taxon>50 kb inversion clade</taxon>
        <taxon>NPAAA clade</taxon>
        <taxon>Hologalegina</taxon>
        <taxon>IRL clade</taxon>
        <taxon>Trifolieae</taxon>
        <taxon>Trifolium</taxon>
    </lineage>
</organism>
<accession>A0A392U8F3</accession>
<dbReference type="AlphaFoldDB" id="A0A392U8F3"/>
<dbReference type="Proteomes" id="UP000265520">
    <property type="component" value="Unassembled WGS sequence"/>
</dbReference>
<name>A0A392U8F3_9FABA</name>
<reference evidence="1 2" key="1">
    <citation type="journal article" date="2018" name="Front. Plant Sci.">
        <title>Red Clover (Trifolium pratense) and Zigzag Clover (T. medium) - A Picture of Genomic Similarities and Differences.</title>
        <authorList>
            <person name="Dluhosova J."/>
            <person name="Istvanek J."/>
            <person name="Nedelnik J."/>
            <person name="Repkova J."/>
        </authorList>
    </citation>
    <scope>NUCLEOTIDE SEQUENCE [LARGE SCALE GENOMIC DNA]</scope>
    <source>
        <strain evidence="2">cv. 10/8</strain>
        <tissue evidence="1">Leaf</tissue>
    </source>
</reference>
<feature type="non-terminal residue" evidence="1">
    <location>
        <position position="1"/>
    </location>
</feature>